<dbReference type="AlphaFoldDB" id="A0A0D2AHU4"/>
<evidence type="ECO:0000313" key="3">
    <source>
        <dbReference type="Proteomes" id="UP000054466"/>
    </source>
</evidence>
<accession>A0A0D2AHU4</accession>
<feature type="region of interest" description="Disordered" evidence="1">
    <location>
        <begin position="777"/>
        <end position="806"/>
    </location>
</feature>
<keyword evidence="3" id="KW-1185">Reference proteome</keyword>
<organism evidence="2 3">
    <name type="scientific">Cladophialophora immunda</name>
    <dbReference type="NCBI Taxonomy" id="569365"/>
    <lineage>
        <taxon>Eukaryota</taxon>
        <taxon>Fungi</taxon>
        <taxon>Dikarya</taxon>
        <taxon>Ascomycota</taxon>
        <taxon>Pezizomycotina</taxon>
        <taxon>Eurotiomycetes</taxon>
        <taxon>Chaetothyriomycetidae</taxon>
        <taxon>Chaetothyriales</taxon>
        <taxon>Herpotrichiellaceae</taxon>
        <taxon>Cladophialophora</taxon>
    </lineage>
</organism>
<dbReference type="Proteomes" id="UP000054466">
    <property type="component" value="Unassembled WGS sequence"/>
</dbReference>
<feature type="compositionally biased region" description="Polar residues" evidence="1">
    <location>
        <begin position="124"/>
        <end position="135"/>
    </location>
</feature>
<evidence type="ECO:0000313" key="2">
    <source>
        <dbReference type="EMBL" id="KIW24457.1"/>
    </source>
</evidence>
<dbReference type="STRING" id="569365.A0A0D2AHU4"/>
<dbReference type="GeneID" id="27349363"/>
<name>A0A0D2AHU4_9EURO</name>
<proteinExistence type="predicted"/>
<reference evidence="2 3" key="1">
    <citation type="submission" date="2015-01" db="EMBL/GenBank/DDBJ databases">
        <title>The Genome Sequence of Cladophialophora immunda CBS83496.</title>
        <authorList>
            <consortium name="The Broad Institute Genomics Platform"/>
            <person name="Cuomo C."/>
            <person name="de Hoog S."/>
            <person name="Gorbushina A."/>
            <person name="Stielow B."/>
            <person name="Teixiera M."/>
            <person name="Abouelleil A."/>
            <person name="Chapman S.B."/>
            <person name="Priest M."/>
            <person name="Young S.K."/>
            <person name="Wortman J."/>
            <person name="Nusbaum C."/>
            <person name="Birren B."/>
        </authorList>
    </citation>
    <scope>NUCLEOTIDE SEQUENCE [LARGE SCALE GENOMIC DNA]</scope>
    <source>
        <strain evidence="2 3">CBS 83496</strain>
    </source>
</reference>
<dbReference type="VEuPathDB" id="FungiDB:PV07_10169"/>
<gene>
    <name evidence="2" type="ORF">PV07_10169</name>
</gene>
<protein>
    <submittedName>
        <fullName evidence="2">Uncharacterized protein</fullName>
    </submittedName>
</protein>
<dbReference type="HOGENOM" id="CLU_014760_0_0_1"/>
<feature type="region of interest" description="Disordered" evidence="1">
    <location>
        <begin position="123"/>
        <end position="143"/>
    </location>
</feature>
<dbReference type="RefSeq" id="XP_016244673.1">
    <property type="nucleotide sequence ID" value="XM_016397482.1"/>
</dbReference>
<sequence>MTKRLSAASCISYQTPRFVWISDALLTDTFNRFCHHKRYGSSVPGPLEAQRRAARRKNTSLAYASPGGISADPSIVLGSSANKLAWWQSPQHAEAADSASPRVLPSWLFPFESPAPHAVPTCGTIDTGTTQSEPRSTSEDETNRLSQCKTLIEVKGWIQDEGVNLREDAHVRAAIPRHILQMDFETHEIASYVCDPIFHPPGTSYILELVRGLLGRTWDATSWGILRDALCSATELGLLNINDLKEVIAELVCLAEVQLTDAHGREKRVKANAQMYLIYGMLESLDRSAVLRIGDLGSSFLARLFSNIATLKYYRGWCRKLLWRLLPWAPKTHVAVIRRIALKQLNYACRHNTQEKVGRMLAQRLVVAHPEVLQLVSTDITEKLLSMSMESGTMLYKYLWHHWCGTLAILGSADFGLTLTRNAWMSVQSAKSSLSQDQRLLAFSWTVMYLSQSHRKSVDVKERLQFLGHFEELLRSIPEFSEDFLDRAVIELGNTTLPNKHILLRNLARLSTRAEALLPTLDSQSTAKSTLEPGISPSLIDNHTQNAHFEGNETLAELTESSNNDLSAFKILSRRMIQKSTNSFGFVCHLLETNSLFKLALRTPDLFSPKPATLQKRMVCERTGIFANLGTPVEIESVTSSRPERASRNSSLPSRDEVIDLISHLALSFATSTVATPRAALRRVYWCYLFLRRYGAPVPPAITRALWHVGVTRYGDQGTAATLLKWILLQVKLVEGESVANLLLWNETFRQMRQEQIAAWTKIDEDEEKRLVAELQATGTNSKGDEGDGHTPFTWSSDDGLSGGEKASDPDLLKRIMFIESEPPDQPVWMPKAQRIAGCHESSMTDEEEQQQEQEILQRRAAEALKVANLMYRG</sequence>
<dbReference type="EMBL" id="KN847045">
    <property type="protein sequence ID" value="KIW24457.1"/>
    <property type="molecule type" value="Genomic_DNA"/>
</dbReference>
<evidence type="ECO:0000256" key="1">
    <source>
        <dbReference type="SAM" id="MobiDB-lite"/>
    </source>
</evidence>
<dbReference type="OrthoDB" id="2013972at2759"/>